<dbReference type="Pfam" id="PF00717">
    <property type="entry name" value="Peptidase_S24"/>
    <property type="match status" value="1"/>
</dbReference>
<dbReference type="Gene3D" id="3.40.50.300">
    <property type="entry name" value="P-loop containing nucleotide triphosphate hydrolases"/>
    <property type="match status" value="1"/>
</dbReference>
<feature type="region of interest" description="Disordered" evidence="1">
    <location>
        <begin position="623"/>
        <end position="649"/>
    </location>
</feature>
<feature type="domain" description="Peptidase S24/S26A/S26B/S26C" evidence="2">
    <location>
        <begin position="670"/>
        <end position="765"/>
    </location>
</feature>
<evidence type="ECO:0000256" key="1">
    <source>
        <dbReference type="SAM" id="MobiDB-lite"/>
    </source>
</evidence>
<dbReference type="InterPro" id="IPR015927">
    <property type="entry name" value="Peptidase_S24_S26A/B/C"/>
</dbReference>
<dbReference type="EMBL" id="SHLI01000001">
    <property type="protein sequence ID" value="RZU98717.1"/>
    <property type="molecule type" value="Genomic_DNA"/>
</dbReference>
<sequence>MLVYTSDKPGFLRDVGDNRIAERILAAMQRTGQGGVGDSERKSWEESLLRMKNVLEGPTIPDDAGIAIEYRIPQTSKRVDIIVSGSDEHDQAVCVIVELKQWSDVTATSKDAIVRTWLGGRERETTHPSYQAWSYASLLRDFNATVEDEAVRLAPCVYLHNCVERDGVCDEHYREHLDRAPVFLKHDPRRLRDFIGRYVKTGDRNQTLYRIEHGEIRPSRDLAASLSSLLRGHREFLMIDDQKLAYEAALEVVGLARTGGKQVLIVEGGPGTGKSVVAINLLVELINRECTTHYVTTNRAPRQVYQARLTGTMRKNRFDNLFKGSASYDAAADDEMDALVVDEAHRLVERSQYQKAGTNQIRDIIRAAKASIFFIDEDQQVTWADTGSIDEIRDWAERAGATLQRVVLQSQFRCNGSDGYLAWLDQLLGIRPTAQDDLQDVPYHFEVVDSPSALKDRIFELDRAGSKARLVAGYCWDWVSKKTAGAVDIEFPGEDFAMAWNLVEDEGRYLEKPHSIDQVGCIHTVQGLEMDYVGVIIGPDLVVRDGRVVTQPGERAKTDRSLRGYKTAFANDPAAATAKADRIIRNTYRTLMSRGMKGCFVYCTDRETQDWFAARAAEAIARPAPARNGEGGQTANNPGADSESDPAGLDFLDADAVTPADNAVPFVEMKAAAGAFAESPVHQSRPVESDQRVVLPEAFNAKTDHFVMRVVGESMNRSIPNGSLCLFRANPAGTREGRIVLVQHRDIQDAETQSGLTVKRYHSEKTQTEDGWRHARIVLRCETNAPGYEDIVFEAEDDIGDLRVLAELVAIIE</sequence>
<reference evidence="4 5" key="1">
    <citation type="submission" date="2019-02" db="EMBL/GenBank/DDBJ databases">
        <title>Genomic Encyclopedia of Type Strains, Phase IV (KMG-IV): sequencing the most valuable type-strain genomes for metagenomic binning, comparative biology and taxonomic classification.</title>
        <authorList>
            <person name="Goeker M."/>
        </authorList>
    </citation>
    <scope>NUCLEOTIDE SEQUENCE [LARGE SCALE GENOMIC DNA]</scope>
    <source>
        <strain evidence="4 5">DSM 21056</strain>
    </source>
</reference>
<keyword evidence="5" id="KW-1185">Reference proteome</keyword>
<dbReference type="InterPro" id="IPR018647">
    <property type="entry name" value="SLFN_3-like_DNA/RNA_helicase"/>
</dbReference>
<accession>A0A4Q8D0G5</accession>
<dbReference type="InterPro" id="IPR036286">
    <property type="entry name" value="LexA/Signal_pep-like_sf"/>
</dbReference>
<dbReference type="SUPFAM" id="SSF52540">
    <property type="entry name" value="P-loop containing nucleoside triphosphate hydrolases"/>
    <property type="match status" value="1"/>
</dbReference>
<dbReference type="Pfam" id="PF09848">
    <property type="entry name" value="SLFN-g3_helicase"/>
    <property type="match status" value="1"/>
</dbReference>
<feature type="domain" description="Schlafen group 3-like DNA/RNA helicase" evidence="3">
    <location>
        <begin position="261"/>
        <end position="605"/>
    </location>
</feature>
<protein>
    <recommendedName>
        <fullName evidence="6">DUF2075 domain-containing protein</fullName>
    </recommendedName>
</protein>
<evidence type="ECO:0008006" key="6">
    <source>
        <dbReference type="Google" id="ProtNLM"/>
    </source>
</evidence>
<dbReference type="SUPFAM" id="SSF51306">
    <property type="entry name" value="LexA/Signal peptidase"/>
    <property type="match status" value="1"/>
</dbReference>
<dbReference type="InterPro" id="IPR039418">
    <property type="entry name" value="LexA-like"/>
</dbReference>
<dbReference type="OrthoDB" id="3193269at2"/>
<evidence type="ECO:0000313" key="5">
    <source>
        <dbReference type="Proteomes" id="UP000292298"/>
    </source>
</evidence>
<gene>
    <name evidence="4" type="ORF">EV698_0978</name>
</gene>
<dbReference type="InterPro" id="IPR027417">
    <property type="entry name" value="P-loop_NTPase"/>
</dbReference>
<evidence type="ECO:0000313" key="4">
    <source>
        <dbReference type="EMBL" id="RZU98717.1"/>
    </source>
</evidence>
<evidence type="ECO:0000259" key="2">
    <source>
        <dbReference type="Pfam" id="PF00717"/>
    </source>
</evidence>
<dbReference type="CDD" id="cd06529">
    <property type="entry name" value="S24_LexA-like"/>
    <property type="match status" value="1"/>
</dbReference>
<dbReference type="AlphaFoldDB" id="A0A4Q8D0G5"/>
<evidence type="ECO:0000259" key="3">
    <source>
        <dbReference type="Pfam" id="PF09848"/>
    </source>
</evidence>
<name>A0A4Q8D0G5_9GAMM</name>
<proteinExistence type="predicted"/>
<dbReference type="Proteomes" id="UP000292298">
    <property type="component" value="Unassembled WGS sequence"/>
</dbReference>
<dbReference type="RefSeq" id="WP_130503005.1">
    <property type="nucleotide sequence ID" value="NZ_SHLI01000001.1"/>
</dbReference>
<comment type="caution">
    <text evidence="4">The sequence shown here is derived from an EMBL/GenBank/DDBJ whole genome shotgun (WGS) entry which is preliminary data.</text>
</comment>
<organism evidence="4 5">
    <name type="scientific">Spiribacter vilamensis</name>
    <dbReference type="NCBI Taxonomy" id="531306"/>
    <lineage>
        <taxon>Bacteria</taxon>
        <taxon>Pseudomonadati</taxon>
        <taxon>Pseudomonadota</taxon>
        <taxon>Gammaproteobacteria</taxon>
        <taxon>Chromatiales</taxon>
        <taxon>Ectothiorhodospiraceae</taxon>
        <taxon>Spiribacter</taxon>
    </lineage>
</organism>
<dbReference type="Gene3D" id="2.10.109.10">
    <property type="entry name" value="Umud Fragment, subunit A"/>
    <property type="match status" value="1"/>
</dbReference>